<dbReference type="Pfam" id="PF02199">
    <property type="entry name" value="SapA"/>
    <property type="match status" value="1"/>
</dbReference>
<dbReference type="SUPFAM" id="SSF47862">
    <property type="entry name" value="Saposin"/>
    <property type="match status" value="7"/>
</dbReference>
<evidence type="ECO:0000256" key="5">
    <source>
        <dbReference type="ARBA" id="ARBA00023157"/>
    </source>
</evidence>
<evidence type="ECO:0000256" key="6">
    <source>
        <dbReference type="ARBA" id="ARBA00023180"/>
    </source>
</evidence>
<proteinExistence type="predicted"/>
<dbReference type="InterPro" id="IPR003119">
    <property type="entry name" value="SAP_A"/>
</dbReference>
<dbReference type="GO" id="GO:0005764">
    <property type="term" value="C:lysosome"/>
    <property type="evidence" value="ECO:0007669"/>
    <property type="project" value="InterPro"/>
</dbReference>
<dbReference type="InterPro" id="IPR008138">
    <property type="entry name" value="SapB_2"/>
</dbReference>
<feature type="domain" description="Saposin B-type" evidence="9">
    <location>
        <begin position="663"/>
        <end position="745"/>
    </location>
</feature>
<dbReference type="PROSITE" id="PS50015">
    <property type="entry name" value="SAP_B"/>
    <property type="match status" value="8"/>
</dbReference>
<feature type="domain" description="Saposin B-type" evidence="9">
    <location>
        <begin position="301"/>
        <end position="381"/>
    </location>
</feature>
<dbReference type="InterPro" id="IPR008373">
    <property type="entry name" value="Saposin"/>
</dbReference>
<name>A0A0K8UDZ3_BACLA</name>
<feature type="domain" description="Saposin B-type" evidence="9">
    <location>
        <begin position="442"/>
        <end position="523"/>
    </location>
</feature>
<keyword evidence="5" id="KW-1015">Disulfide bond</keyword>
<feature type="domain" description="Saposin B-type" evidence="9">
    <location>
        <begin position="783"/>
        <end position="863"/>
    </location>
</feature>
<dbReference type="GO" id="GO:0005576">
    <property type="term" value="C:extracellular region"/>
    <property type="evidence" value="ECO:0007669"/>
    <property type="project" value="UniProtKB-SubCell"/>
</dbReference>
<dbReference type="GO" id="GO:0016020">
    <property type="term" value="C:membrane"/>
    <property type="evidence" value="ECO:0007669"/>
    <property type="project" value="GOC"/>
</dbReference>
<feature type="domain" description="Saposin B-type" evidence="9">
    <location>
        <begin position="548"/>
        <end position="629"/>
    </location>
</feature>
<organism evidence="11">
    <name type="scientific">Bactrocera latifrons</name>
    <name type="common">Malaysian fruit fly</name>
    <name type="synonym">Chaetodacus latifrons</name>
    <dbReference type="NCBI Taxonomy" id="174628"/>
    <lineage>
        <taxon>Eukaryota</taxon>
        <taxon>Metazoa</taxon>
        <taxon>Ecdysozoa</taxon>
        <taxon>Arthropoda</taxon>
        <taxon>Hexapoda</taxon>
        <taxon>Insecta</taxon>
        <taxon>Pterygota</taxon>
        <taxon>Neoptera</taxon>
        <taxon>Endopterygota</taxon>
        <taxon>Diptera</taxon>
        <taxon>Brachycera</taxon>
        <taxon>Muscomorpha</taxon>
        <taxon>Tephritoidea</taxon>
        <taxon>Tephritidae</taxon>
        <taxon>Bactrocera</taxon>
        <taxon>Bactrocera</taxon>
    </lineage>
</organism>
<feature type="domain" description="Saposin B-type" evidence="9">
    <location>
        <begin position="68"/>
        <end position="150"/>
    </location>
</feature>
<evidence type="ECO:0000256" key="4">
    <source>
        <dbReference type="ARBA" id="ARBA00022737"/>
    </source>
</evidence>
<evidence type="ECO:0000259" key="10">
    <source>
        <dbReference type="PROSITE" id="PS51110"/>
    </source>
</evidence>
<evidence type="ECO:0000256" key="3">
    <source>
        <dbReference type="ARBA" id="ARBA00022729"/>
    </source>
</evidence>
<comment type="subcellular location">
    <subcellularLocation>
        <location evidence="1">Secreted</location>
    </subcellularLocation>
</comment>
<dbReference type="SMART" id="SM00162">
    <property type="entry name" value="SAPA"/>
    <property type="match status" value="1"/>
</dbReference>
<dbReference type="SMART" id="SM00741">
    <property type="entry name" value="SapB"/>
    <property type="match status" value="8"/>
</dbReference>
<evidence type="ECO:0000259" key="9">
    <source>
        <dbReference type="PROSITE" id="PS50015"/>
    </source>
</evidence>
<keyword evidence="4" id="KW-0677">Repeat</keyword>
<evidence type="ECO:0000313" key="11">
    <source>
        <dbReference type="EMBL" id="JAI24864.1"/>
    </source>
</evidence>
<dbReference type="PANTHER" id="PTHR11480:SF3">
    <property type="entry name" value="BCDNA.GH08312"/>
    <property type="match status" value="1"/>
</dbReference>
<feature type="region of interest" description="Disordered" evidence="7">
    <location>
        <begin position="167"/>
        <end position="192"/>
    </location>
</feature>
<dbReference type="Pfam" id="PF05184">
    <property type="entry name" value="SapB_1"/>
    <property type="match status" value="6"/>
</dbReference>
<dbReference type="PROSITE" id="PS51110">
    <property type="entry name" value="SAP_A"/>
    <property type="match status" value="1"/>
</dbReference>
<evidence type="ECO:0000256" key="7">
    <source>
        <dbReference type="SAM" id="MobiDB-lite"/>
    </source>
</evidence>
<feature type="domain" description="Saposin B-type" evidence="9">
    <location>
        <begin position="200"/>
        <end position="279"/>
    </location>
</feature>
<reference evidence="11" key="1">
    <citation type="submission" date="2015-06" db="EMBL/GenBank/DDBJ databases">
        <authorList>
            <person name="Hoefler B.C."/>
            <person name="Straight P.D."/>
        </authorList>
    </citation>
    <scope>NUCLEOTIDE SEQUENCE</scope>
</reference>
<dbReference type="InterPro" id="IPR011001">
    <property type="entry name" value="Saposin-like"/>
</dbReference>
<dbReference type="GO" id="GO:0006665">
    <property type="term" value="P:sphingolipid metabolic process"/>
    <property type="evidence" value="ECO:0007669"/>
    <property type="project" value="InterPro"/>
</dbReference>
<dbReference type="EMBL" id="GDHF01027450">
    <property type="protein sequence ID" value="JAI24864.1"/>
    <property type="molecule type" value="Transcribed_RNA"/>
</dbReference>
<gene>
    <name evidence="11" type="primary">PSAP_2</name>
    <name evidence="11" type="ORF">c0_g1_i5</name>
</gene>
<dbReference type="InterPro" id="IPR051428">
    <property type="entry name" value="Sphingo_Act-Surfact_Prot"/>
</dbReference>
<feature type="chain" id="PRO_5005520934" evidence="8">
    <location>
        <begin position="23"/>
        <end position="976"/>
    </location>
</feature>
<dbReference type="AlphaFoldDB" id="A0A0K8UDZ3"/>
<dbReference type="PRINTS" id="PR01797">
    <property type="entry name" value="SAPOSIN"/>
</dbReference>
<dbReference type="Gene3D" id="1.10.225.10">
    <property type="entry name" value="Saposin-like"/>
    <property type="match status" value="8"/>
</dbReference>
<keyword evidence="3 8" id="KW-0732">Signal</keyword>
<dbReference type="InterPro" id="IPR007856">
    <property type="entry name" value="SapB_1"/>
</dbReference>
<feature type="domain" description="Saposin A-type" evidence="10">
    <location>
        <begin position="24"/>
        <end position="64"/>
    </location>
</feature>
<keyword evidence="6" id="KW-0325">Glycoprotein</keyword>
<dbReference type="OrthoDB" id="69496at2759"/>
<keyword evidence="2" id="KW-0964">Secreted</keyword>
<feature type="domain" description="Saposin B-type" evidence="9">
    <location>
        <begin position="869"/>
        <end position="953"/>
    </location>
</feature>
<dbReference type="FunFam" id="1.10.225.10:FF:000002">
    <property type="entry name" value="prosaposin isoform X2"/>
    <property type="match status" value="2"/>
</dbReference>
<evidence type="ECO:0000256" key="8">
    <source>
        <dbReference type="SAM" id="SignalP"/>
    </source>
</evidence>
<evidence type="ECO:0000256" key="1">
    <source>
        <dbReference type="ARBA" id="ARBA00004613"/>
    </source>
</evidence>
<dbReference type="Pfam" id="PF03489">
    <property type="entry name" value="SapB_2"/>
    <property type="match status" value="6"/>
</dbReference>
<protein>
    <submittedName>
        <fullName evidence="11">Proactivator polypeptide</fullName>
    </submittedName>
</protein>
<sequence>MRSSFLLCAAIALLAGAFLVNATPMLGAKQCTWGPSYWCSNLTNAKGCHAVRHCIQTVWEKQNVPVDDDSICKICKDMVTQARDQLRSNETMEELKEVFEGSCNLIPIKIVKKECDKLADDFVPELVEALSSEMNPDQVCSVAGLCNNAHIDEQLKLYYQSALDGTMKKEEESNESKESKESQESQEVVTTTTKQQQQQHLLTCGNCNHLSSLIAEKFNKANRDEVLENILHLCGEMSSFSDACSNIVLTYFNDIYNHMKENLNAFGICHMSGSCVANYHQHAEDPAEPVDTVALASNLGDDIPCKLCEQLVQHLRDVLIANTTETEFKQVLHGLCNQTKGFKEECNSLVEQYYDVIYNALVNNLDASGACFLIGVCPKGNDEAFKGEIRPLLPSFPPAEIKVTLRKLGANEPKFTQEQIHEMALPMDTLMGAANPSLLVENGELCSFCEYVLHYIQVELSTPTTEDKVKDLVNNICNRLGHTLRGECHNFIDMYGDAVIALLVQGLNPREVCPKLSMCPANHDNFDDVEIFAPETTKPATQPNVESNKPTCPLCLFAVQEAQEKIKTDKSKTSIKNVLDHLCVHLPPKLRTECVDFVETYSNELVDMLITDFTPQEICVALKLCPSSGDELDDLGIILDAKSREHGVNEIDSNESVEIAFGASPNCLLCEEFIKIAEKRIGKEGKIKDEIKQILDKSCDKISKNIRKKCHKYVAKYGDKIADLIVKEMEPKVICREIGLCLWSEQEDLDIDEALKYDVVVLPDQKIARQNERLTGLDDIVKDPPTCVLCEFVMTKLESELKNATTQDEIKNAVENICKIMPKTVTKSCTKFIDQYINTILALIGSVPPKMMCQQMQLCMSGLDVVSDEVIECGVCHGATSALLPYFKQHLDHESVTEYYMLLEGCQALSAKYYDICNRMIRTSGQIILNLARDGETDESSICTKIGKCFSGEKSSLAFARVSGKCKQSKIFYFIL</sequence>
<feature type="compositionally biased region" description="Basic and acidic residues" evidence="7">
    <location>
        <begin position="167"/>
        <end position="183"/>
    </location>
</feature>
<evidence type="ECO:0000256" key="2">
    <source>
        <dbReference type="ARBA" id="ARBA00022525"/>
    </source>
</evidence>
<dbReference type="PANTHER" id="PTHR11480">
    <property type="entry name" value="SAPOSIN-RELATED"/>
    <property type="match status" value="1"/>
</dbReference>
<dbReference type="InterPro" id="IPR008139">
    <property type="entry name" value="SaposinB_dom"/>
</dbReference>
<feature type="signal peptide" evidence="8">
    <location>
        <begin position="1"/>
        <end position="22"/>
    </location>
</feature>
<accession>A0A0K8UDZ3</accession>